<dbReference type="RefSeq" id="XP_051448721.1">
    <property type="nucleotide sequence ID" value="XM_051585906.1"/>
</dbReference>
<dbReference type="AlphaFoldDB" id="A0AAD5EHV8"/>
<reference evidence="3" key="1">
    <citation type="submission" date="2021-06" db="EMBL/GenBank/DDBJ databases">
        <authorList>
            <consortium name="DOE Joint Genome Institute"/>
            <person name="Mondo S.J."/>
            <person name="Amses K.R."/>
            <person name="Simmons D.R."/>
            <person name="Longcore J.E."/>
            <person name="Seto K."/>
            <person name="Alves G.H."/>
            <person name="Bonds A.E."/>
            <person name="Quandt C.A."/>
            <person name="Davis W.J."/>
            <person name="Chang Y."/>
            <person name="Letcher P.M."/>
            <person name="Powell M.J."/>
            <person name="Kuo A."/>
            <person name="Labutti K."/>
            <person name="Pangilinan J."/>
            <person name="Andreopoulos W."/>
            <person name="Tritt A."/>
            <person name="Riley R."/>
            <person name="Hundley H."/>
            <person name="Johnson J."/>
            <person name="Lipzen A."/>
            <person name="Barry K."/>
            <person name="Berbee M.L."/>
            <person name="Buchler N.E."/>
            <person name="Grigoriev I.V."/>
            <person name="Spatafora J.W."/>
            <person name="Stajich J.E."/>
            <person name="James T.Y."/>
        </authorList>
    </citation>
    <scope>NUCLEOTIDE SEQUENCE</scope>
    <source>
        <strain evidence="3">AG</strain>
    </source>
</reference>
<gene>
    <name evidence="3" type="ORF">K450DRAFT_222444</name>
</gene>
<proteinExistence type="inferred from homology"/>
<evidence type="ECO:0000256" key="1">
    <source>
        <dbReference type="ARBA" id="ARBA00010954"/>
    </source>
</evidence>
<reference evidence="3" key="2">
    <citation type="journal article" date="2022" name="Proc. Natl. Acad. Sci. U.S.A.">
        <title>Diploid-dominant life cycles characterize the early evolution of Fungi.</title>
        <authorList>
            <person name="Amses K.R."/>
            <person name="Simmons D.R."/>
            <person name="Longcore J.E."/>
            <person name="Mondo S.J."/>
            <person name="Seto K."/>
            <person name="Jeronimo G.H."/>
            <person name="Bonds A.E."/>
            <person name="Quandt C.A."/>
            <person name="Davis W.J."/>
            <person name="Chang Y."/>
            <person name="Federici B.A."/>
            <person name="Kuo A."/>
            <person name="LaButti K."/>
            <person name="Pangilinan J."/>
            <person name="Andreopoulos W."/>
            <person name="Tritt A."/>
            <person name="Riley R."/>
            <person name="Hundley H."/>
            <person name="Johnson J."/>
            <person name="Lipzen A."/>
            <person name="Barry K."/>
            <person name="Lang B.F."/>
            <person name="Cuomo C.A."/>
            <person name="Buchler N.E."/>
            <person name="Grigoriev I.V."/>
            <person name="Spatafora J.W."/>
            <person name="Stajich J.E."/>
            <person name="James T.Y."/>
        </authorList>
    </citation>
    <scope>NUCLEOTIDE SEQUENCE</scope>
    <source>
        <strain evidence="3">AG</strain>
    </source>
</reference>
<name>A0AAD5EHV8_UMBRA</name>
<sequence length="701" mass="81199">MQFNDLYHRRQRVTSYGQSEHTTSEGCGWHLPKIDNIAAVNSHSPEHKESNIDQSHWYVCAWPHCWAAIIRSYACLSRQRRRQRLNAGFHRRSRMSLDSAPPKPTSRLLTHSSSPISWKTCSLPQVPRRAQATRKNHLLKCHIHYYKPSGGSQHNDSLGPTSECDLDSMDDMNDDRRSISSKGPLSTIVNMYKSTSHLQPMELVTASSLDHIGQVEYVGPLSMELWVPPINSKTLHELKVPDIFNNAQFRHDVIFDPNLTFRANLDGKSGKLKRRRAEKYWRMVELAVNTDRIYKNSPTRYEYLRVIINELVDILSSLVPHIAIAGMPQSSHNPSHIRKVLDCELIIQQLKHDVLDVEEISNFLFKTFSSACFPSRLPLVLYLQVLFSSQHYGKAIKQCFTIAEVIKLDIANQALRQYRVFLVETCVDYELRHFLRLHANNQMRLFSILDWLKEAWNRDGKEKSFLKIYHSVRLVTDDDETKTALGVRHTLFPTTFSLDEYRMTNQFRNEYQNIIVMAILLLPFHQLAGKYATRKDLLDLKVTLKVLLKKVIEVSSRHPMTDRVSSFDLILEVCSTAIRIRHQRQPNLTMPEDTITLKTARFWCQWLGQNLRPSSSIYCLMYHRIGKLLTELSQSRRVDDSEFEALGLHGLEDDIRQLGGKIALVADINLRTFHILYASMVKRLSQLQFFDDMNVIDSSEE</sequence>
<dbReference type="GeneID" id="75911254"/>
<evidence type="ECO:0000256" key="2">
    <source>
        <dbReference type="SAM" id="MobiDB-lite"/>
    </source>
</evidence>
<dbReference type="EMBL" id="MU620895">
    <property type="protein sequence ID" value="KAI8583717.1"/>
    <property type="molecule type" value="Genomic_DNA"/>
</dbReference>
<dbReference type="Proteomes" id="UP001206595">
    <property type="component" value="Unassembled WGS sequence"/>
</dbReference>
<dbReference type="InterPro" id="IPR008862">
    <property type="entry name" value="Tcp11"/>
</dbReference>
<dbReference type="GO" id="GO:0010737">
    <property type="term" value="P:protein kinase A signaling"/>
    <property type="evidence" value="ECO:0007669"/>
    <property type="project" value="TreeGrafter"/>
</dbReference>
<evidence type="ECO:0000313" key="3">
    <source>
        <dbReference type="EMBL" id="KAI8583717.1"/>
    </source>
</evidence>
<evidence type="ECO:0000313" key="4">
    <source>
        <dbReference type="Proteomes" id="UP001206595"/>
    </source>
</evidence>
<comment type="caution">
    <text evidence="3">The sequence shown here is derived from an EMBL/GenBank/DDBJ whole genome shotgun (WGS) entry which is preliminary data.</text>
</comment>
<dbReference type="PANTHER" id="PTHR12832:SF11">
    <property type="entry name" value="LD23868P"/>
    <property type="match status" value="1"/>
</dbReference>
<feature type="region of interest" description="Disordered" evidence="2">
    <location>
        <begin position="87"/>
        <end position="112"/>
    </location>
</feature>
<dbReference type="Pfam" id="PF05794">
    <property type="entry name" value="Tcp11"/>
    <property type="match status" value="1"/>
</dbReference>
<accession>A0AAD5EHV8</accession>
<dbReference type="PANTHER" id="PTHR12832">
    <property type="entry name" value="TESTIS-SPECIFIC PROTEIN PBS13 T-COMPLEX 11"/>
    <property type="match status" value="1"/>
</dbReference>
<organism evidence="3 4">
    <name type="scientific">Umbelopsis ramanniana AG</name>
    <dbReference type="NCBI Taxonomy" id="1314678"/>
    <lineage>
        <taxon>Eukaryota</taxon>
        <taxon>Fungi</taxon>
        <taxon>Fungi incertae sedis</taxon>
        <taxon>Mucoromycota</taxon>
        <taxon>Mucoromycotina</taxon>
        <taxon>Umbelopsidomycetes</taxon>
        <taxon>Umbelopsidales</taxon>
        <taxon>Umbelopsidaceae</taxon>
        <taxon>Umbelopsis</taxon>
    </lineage>
</organism>
<protein>
    <submittedName>
        <fullName evidence="3">Uncharacterized protein</fullName>
    </submittedName>
</protein>
<comment type="similarity">
    <text evidence="1">Belongs to the TCP11 family.</text>
</comment>
<keyword evidence="4" id="KW-1185">Reference proteome</keyword>